<dbReference type="GO" id="GO:0016538">
    <property type="term" value="F:cyclin-dependent protein serine/threonine kinase regulator activity"/>
    <property type="evidence" value="ECO:0007669"/>
    <property type="project" value="InterPro"/>
</dbReference>
<dbReference type="AlphaFoldDB" id="A0A6A1W9N1"/>
<evidence type="ECO:0000256" key="8">
    <source>
        <dbReference type="SAM" id="MobiDB-lite"/>
    </source>
</evidence>
<dbReference type="PANTHER" id="PTHR10177">
    <property type="entry name" value="CYCLINS"/>
    <property type="match status" value="1"/>
</dbReference>
<dbReference type="EMBL" id="RXIC02000021">
    <property type="protein sequence ID" value="KAB1221016.1"/>
    <property type="molecule type" value="Genomic_DNA"/>
</dbReference>
<proteinExistence type="inferred from homology"/>
<feature type="region of interest" description="Disordered" evidence="8">
    <location>
        <begin position="1"/>
        <end position="56"/>
    </location>
</feature>
<dbReference type="Gene3D" id="1.10.472.10">
    <property type="entry name" value="Cyclin-like"/>
    <property type="match status" value="2"/>
</dbReference>
<evidence type="ECO:0000256" key="1">
    <source>
        <dbReference type="ARBA" id="ARBA00006955"/>
    </source>
</evidence>
<dbReference type="InterPro" id="IPR006671">
    <property type="entry name" value="Cyclin_N"/>
</dbReference>
<comment type="subunit">
    <text evidence="2">Interacts with the CDC2 protein kinase to form a serine/threonine kinase holoenzyme complex also known as maturation promoting factor (MPF). The cyclin subunit imparts substrate specificity to the complex.</text>
</comment>
<dbReference type="SMART" id="SM01332">
    <property type="entry name" value="Cyclin_C"/>
    <property type="match status" value="1"/>
</dbReference>
<feature type="domain" description="Cyclin-like" evidence="9">
    <location>
        <begin position="381"/>
        <end position="469"/>
    </location>
</feature>
<evidence type="ECO:0000256" key="5">
    <source>
        <dbReference type="ARBA" id="ARBA00023306"/>
    </source>
</evidence>
<dbReference type="Pfam" id="PF00134">
    <property type="entry name" value="Cyclin_N"/>
    <property type="match status" value="1"/>
</dbReference>
<dbReference type="OrthoDB" id="5590282at2759"/>
<dbReference type="Proteomes" id="UP000516437">
    <property type="component" value="Chromosome 3"/>
</dbReference>
<dbReference type="GO" id="GO:0051301">
    <property type="term" value="P:cell division"/>
    <property type="evidence" value="ECO:0007669"/>
    <property type="project" value="UniProtKB-KW"/>
</dbReference>
<evidence type="ECO:0000256" key="3">
    <source>
        <dbReference type="ARBA" id="ARBA00022618"/>
    </source>
</evidence>
<evidence type="ECO:0000259" key="9">
    <source>
        <dbReference type="SMART" id="SM00385"/>
    </source>
</evidence>
<dbReference type="SMART" id="SM00385">
    <property type="entry name" value="CYCLIN"/>
    <property type="match status" value="2"/>
</dbReference>
<dbReference type="InterPro" id="IPR048258">
    <property type="entry name" value="Cyclins_cyclin-box"/>
</dbReference>
<dbReference type="FunFam" id="1.10.472.10:FF:000013">
    <property type="entry name" value="Cyclin A1"/>
    <property type="match status" value="1"/>
</dbReference>
<dbReference type="FunFam" id="1.10.472.10:FF:000167">
    <property type="entry name" value="Mitotic cyclin 6"/>
    <property type="match status" value="1"/>
</dbReference>
<feature type="compositionally biased region" description="Low complexity" evidence="8">
    <location>
        <begin position="1"/>
        <end position="20"/>
    </location>
</feature>
<evidence type="ECO:0000256" key="4">
    <source>
        <dbReference type="ARBA" id="ARBA00023127"/>
    </source>
</evidence>
<keyword evidence="5" id="KW-0131">Cell cycle</keyword>
<reference evidence="11 12" key="1">
    <citation type="journal article" date="2019" name="Plant Biotechnol. J.">
        <title>The red bayberry genome and genetic basis of sex determination.</title>
        <authorList>
            <person name="Jia H.M."/>
            <person name="Jia H.J."/>
            <person name="Cai Q.L."/>
            <person name="Wang Y."/>
            <person name="Zhao H.B."/>
            <person name="Yang W.F."/>
            <person name="Wang G.Y."/>
            <person name="Li Y.H."/>
            <person name="Zhan D.L."/>
            <person name="Shen Y.T."/>
            <person name="Niu Q.F."/>
            <person name="Chang L."/>
            <person name="Qiu J."/>
            <person name="Zhao L."/>
            <person name="Xie H.B."/>
            <person name="Fu W.Y."/>
            <person name="Jin J."/>
            <person name="Li X.W."/>
            <person name="Jiao Y."/>
            <person name="Zhou C.C."/>
            <person name="Tu T."/>
            <person name="Chai C.Y."/>
            <person name="Gao J.L."/>
            <person name="Fan L.J."/>
            <person name="van de Weg E."/>
            <person name="Wang J.Y."/>
            <person name="Gao Z.S."/>
        </authorList>
    </citation>
    <scope>NUCLEOTIDE SEQUENCE [LARGE SCALE GENOMIC DNA]</scope>
    <source>
        <tissue evidence="11">Leaves</tissue>
    </source>
</reference>
<dbReference type="SUPFAM" id="SSF47954">
    <property type="entry name" value="Cyclin-like"/>
    <property type="match status" value="2"/>
</dbReference>
<dbReference type="Pfam" id="PF02984">
    <property type="entry name" value="Cyclin_C"/>
    <property type="match status" value="1"/>
</dbReference>
<keyword evidence="4 7" id="KW-0195">Cyclin</keyword>
<dbReference type="CDD" id="cd20506">
    <property type="entry name" value="CYCLIN_AtCycA-like_rpt2"/>
    <property type="match status" value="1"/>
</dbReference>
<evidence type="ECO:0000313" key="11">
    <source>
        <dbReference type="EMBL" id="KAB1221016.1"/>
    </source>
</evidence>
<evidence type="ECO:0000259" key="10">
    <source>
        <dbReference type="SMART" id="SM01332"/>
    </source>
</evidence>
<feature type="compositionally biased region" description="Basic residues" evidence="8">
    <location>
        <begin position="26"/>
        <end position="35"/>
    </location>
</feature>
<dbReference type="InterPro" id="IPR013763">
    <property type="entry name" value="Cyclin-like_dom"/>
</dbReference>
<name>A0A6A1W9N1_9ROSI</name>
<comment type="similarity">
    <text evidence="1">Belongs to the cyclin family. Cyclin AB subfamily.</text>
</comment>
<feature type="domain" description="Cyclin-like" evidence="9">
    <location>
        <begin position="284"/>
        <end position="368"/>
    </location>
</feature>
<accession>A0A6A1W9N1</accession>
<evidence type="ECO:0000256" key="7">
    <source>
        <dbReference type="RuleBase" id="RU000383"/>
    </source>
</evidence>
<organism evidence="11 12">
    <name type="scientific">Morella rubra</name>
    <name type="common">Chinese bayberry</name>
    <dbReference type="NCBI Taxonomy" id="262757"/>
    <lineage>
        <taxon>Eukaryota</taxon>
        <taxon>Viridiplantae</taxon>
        <taxon>Streptophyta</taxon>
        <taxon>Embryophyta</taxon>
        <taxon>Tracheophyta</taxon>
        <taxon>Spermatophyta</taxon>
        <taxon>Magnoliopsida</taxon>
        <taxon>eudicotyledons</taxon>
        <taxon>Gunneridae</taxon>
        <taxon>Pentapetalae</taxon>
        <taxon>rosids</taxon>
        <taxon>fabids</taxon>
        <taxon>Fagales</taxon>
        <taxon>Myricaceae</taxon>
        <taxon>Morella</taxon>
    </lineage>
</organism>
<dbReference type="PROSITE" id="PS00292">
    <property type="entry name" value="CYCLINS"/>
    <property type="match status" value="1"/>
</dbReference>
<gene>
    <name evidence="11" type="ORF">CJ030_MR3G029252</name>
</gene>
<comment type="caution">
    <text evidence="11">The sequence shown here is derived from an EMBL/GenBank/DDBJ whole genome shotgun (WGS) entry which is preliminary data.</text>
</comment>
<feature type="domain" description="Cyclin C-terminal" evidence="10">
    <location>
        <begin position="377"/>
        <end position="499"/>
    </location>
</feature>
<keyword evidence="12" id="KW-1185">Reference proteome</keyword>
<protein>
    <recommendedName>
        <fullName evidence="6">B-like cyclin</fullName>
    </recommendedName>
</protein>
<dbReference type="InterPro" id="IPR036915">
    <property type="entry name" value="Cyclin-like_sf"/>
</dbReference>
<evidence type="ECO:0000256" key="2">
    <source>
        <dbReference type="ARBA" id="ARBA00011177"/>
    </source>
</evidence>
<dbReference type="GO" id="GO:0044772">
    <property type="term" value="P:mitotic cell cycle phase transition"/>
    <property type="evidence" value="ECO:0007669"/>
    <property type="project" value="InterPro"/>
</dbReference>
<keyword evidence="3" id="KW-0132">Cell division</keyword>
<dbReference type="InterPro" id="IPR039361">
    <property type="entry name" value="Cyclin"/>
</dbReference>
<dbReference type="InterPro" id="IPR004367">
    <property type="entry name" value="Cyclin_C-dom"/>
</dbReference>
<evidence type="ECO:0000313" key="12">
    <source>
        <dbReference type="Proteomes" id="UP000516437"/>
    </source>
</evidence>
<evidence type="ECO:0000256" key="6">
    <source>
        <dbReference type="ARBA" id="ARBA00032263"/>
    </source>
</evidence>
<sequence length="525" mass="58238">MSTSDRFPPPFSSSSSAMKPSDSHNPTRKVKKKRPALADVTNQRNESKSNSRTSLSSSKTLVPCAANIAKTKKQVSACPLDIGFSQRTLPPSLSLKSSVLVLPKDTSFPGCDQPMSSIAALSSPCSVDAVLPAPSSPINAPRGMDVSPSISLGGSVSLDESMSTCESLRSPELEYIDNEDSSPVTSIEPETSNGLNISDTAEKAVFHMSNSESVRKRCIFVEMETFDKVVDIDRNLMDPQCCGTIAYDIYKNLRVSEANKSPSTDFMEMIQKEINASMRAVLIDWLVEVAEEYRLLPDTLFLAVNYIDRYLSGNSVKRQRLQLLGVACMMIAAKYEEICAPNVDEFCYITDHTYEKQEVFQMESAVLNYLKFEMTAPTAKCFLRRFVCAAQATSEVPSMQLECLANYLVELSLPEYNMLRYAPSLVAASATFLAKFILLPKRKPWNLTLKHYTLYQASDLSDCVKALHSLCCNCGSSNLPAVREKYSQHKVFSSFLLSLDDECKMRSISNKFFLSQFSAASYEHC</sequence>